<dbReference type="CDD" id="cd00006">
    <property type="entry name" value="PTS_IIA_man"/>
    <property type="match status" value="1"/>
</dbReference>
<dbReference type="Gene3D" id="3.40.50.510">
    <property type="entry name" value="Phosphotransferase system, mannose-type IIA component"/>
    <property type="match status" value="1"/>
</dbReference>
<dbReference type="PANTHER" id="PTHR33799:SF1">
    <property type="entry name" value="PTS SYSTEM MANNOSE-SPECIFIC EIIAB COMPONENT-RELATED"/>
    <property type="match status" value="1"/>
</dbReference>
<keyword evidence="7" id="KW-0418">Kinase</keyword>
<dbReference type="InterPro" id="IPR004701">
    <property type="entry name" value="PTS_EIIA_man-typ"/>
</dbReference>
<evidence type="ECO:0000256" key="2">
    <source>
        <dbReference type="ARBA" id="ARBA00022448"/>
    </source>
</evidence>
<accession>A0A5C8ECJ6</accession>
<feature type="domain" description="PTS EIIA type-4" evidence="8">
    <location>
        <begin position="2"/>
        <end position="123"/>
    </location>
</feature>
<sequence length="138" mass="15536">MKPALIVMSHGKFSNEIIESAKMILGNIEGYETVSMLNEEGFEITSKKLQKCIDKLDRNNILILVDLYGGTPFNIANIFSHKENNIRLIAGMNLAMIIEYFSSNTEDLDVLVNEIIKAGKDNISIPMLEEDNNIELDE</sequence>
<protein>
    <submittedName>
        <fullName evidence="9">PTS sugar transporter subunit IIA</fullName>
    </submittedName>
</protein>
<keyword evidence="4 9" id="KW-0762">Sugar transport</keyword>
<dbReference type="InterPro" id="IPR033887">
    <property type="entry name" value="PTS_IIA_man"/>
</dbReference>
<evidence type="ECO:0000313" key="10">
    <source>
        <dbReference type="Proteomes" id="UP000324707"/>
    </source>
</evidence>
<evidence type="ECO:0000256" key="5">
    <source>
        <dbReference type="ARBA" id="ARBA00022679"/>
    </source>
</evidence>
<gene>
    <name evidence="9" type="ORF">EPJ69_01750</name>
</gene>
<evidence type="ECO:0000259" key="8">
    <source>
        <dbReference type="PROSITE" id="PS51096"/>
    </source>
</evidence>
<dbReference type="Pfam" id="PF03610">
    <property type="entry name" value="EIIA-man"/>
    <property type="match status" value="1"/>
</dbReference>
<evidence type="ECO:0000256" key="3">
    <source>
        <dbReference type="ARBA" id="ARBA00022490"/>
    </source>
</evidence>
<evidence type="ECO:0000256" key="4">
    <source>
        <dbReference type="ARBA" id="ARBA00022597"/>
    </source>
</evidence>
<evidence type="ECO:0000256" key="1">
    <source>
        <dbReference type="ARBA" id="ARBA00004496"/>
    </source>
</evidence>
<keyword evidence="3" id="KW-0963">Cytoplasm</keyword>
<dbReference type="GO" id="GO:0005737">
    <property type="term" value="C:cytoplasm"/>
    <property type="evidence" value="ECO:0007669"/>
    <property type="project" value="UniProtKB-SubCell"/>
</dbReference>
<keyword evidence="5" id="KW-0808">Transferase</keyword>
<evidence type="ECO:0000313" key="9">
    <source>
        <dbReference type="EMBL" id="TXJ34681.1"/>
    </source>
</evidence>
<dbReference type="SUPFAM" id="SSF53062">
    <property type="entry name" value="PTS system fructose IIA component-like"/>
    <property type="match status" value="1"/>
</dbReference>
<dbReference type="RefSeq" id="WP_147735710.1">
    <property type="nucleotide sequence ID" value="NZ_SAXX01000004.1"/>
</dbReference>
<keyword evidence="6" id="KW-0598">Phosphotransferase system</keyword>
<keyword evidence="2" id="KW-0813">Transport</keyword>
<dbReference type="Proteomes" id="UP000324707">
    <property type="component" value="Unassembled WGS sequence"/>
</dbReference>
<dbReference type="GO" id="GO:0016301">
    <property type="term" value="F:kinase activity"/>
    <property type="evidence" value="ECO:0007669"/>
    <property type="project" value="UniProtKB-KW"/>
</dbReference>
<evidence type="ECO:0000256" key="7">
    <source>
        <dbReference type="ARBA" id="ARBA00022777"/>
    </source>
</evidence>
<organism evidence="9 10">
    <name type="scientific">Brachyspira aalborgi</name>
    <dbReference type="NCBI Taxonomy" id="29522"/>
    <lineage>
        <taxon>Bacteria</taxon>
        <taxon>Pseudomonadati</taxon>
        <taxon>Spirochaetota</taxon>
        <taxon>Spirochaetia</taxon>
        <taxon>Brachyspirales</taxon>
        <taxon>Brachyspiraceae</taxon>
        <taxon>Brachyspira</taxon>
    </lineage>
</organism>
<reference evidence="9 10" key="1">
    <citation type="journal article" date="1992" name="Lakartidningen">
        <title>[Penicillin V and not amoxicillin is the first choice preparation in acute otitis].</title>
        <authorList>
            <person name="Kamme C."/>
            <person name="Lundgren K."/>
            <person name="Prellner K."/>
        </authorList>
    </citation>
    <scope>NUCLEOTIDE SEQUENCE [LARGE SCALE GENOMIC DNA]</scope>
    <source>
        <strain evidence="9 10">PC5538III-lc</strain>
    </source>
</reference>
<dbReference type="PANTHER" id="PTHR33799">
    <property type="entry name" value="PTS PERMEASE-RELATED-RELATED"/>
    <property type="match status" value="1"/>
</dbReference>
<comment type="subcellular location">
    <subcellularLocation>
        <location evidence="1">Cytoplasm</location>
    </subcellularLocation>
</comment>
<name>A0A5C8ECJ6_9SPIR</name>
<dbReference type="AlphaFoldDB" id="A0A5C8ECJ6"/>
<dbReference type="InterPro" id="IPR036662">
    <property type="entry name" value="PTS_EIIA_man-typ_sf"/>
</dbReference>
<dbReference type="GO" id="GO:0009401">
    <property type="term" value="P:phosphoenolpyruvate-dependent sugar phosphotransferase system"/>
    <property type="evidence" value="ECO:0007669"/>
    <property type="project" value="UniProtKB-KW"/>
</dbReference>
<dbReference type="PROSITE" id="PS51096">
    <property type="entry name" value="PTS_EIIA_TYPE_4"/>
    <property type="match status" value="1"/>
</dbReference>
<comment type="caution">
    <text evidence="9">The sequence shown here is derived from an EMBL/GenBank/DDBJ whole genome shotgun (WGS) entry which is preliminary data.</text>
</comment>
<proteinExistence type="predicted"/>
<evidence type="ECO:0000256" key="6">
    <source>
        <dbReference type="ARBA" id="ARBA00022683"/>
    </source>
</evidence>
<dbReference type="InterPro" id="IPR051471">
    <property type="entry name" value="Bacterial_PTS_sugar_comp"/>
</dbReference>
<dbReference type="EMBL" id="SAXX01000004">
    <property type="protein sequence ID" value="TXJ34681.1"/>
    <property type="molecule type" value="Genomic_DNA"/>
</dbReference>
<dbReference type="GO" id="GO:0016020">
    <property type="term" value="C:membrane"/>
    <property type="evidence" value="ECO:0007669"/>
    <property type="project" value="InterPro"/>
</dbReference>